<keyword evidence="1" id="KW-0812">Transmembrane</keyword>
<name>A0A4U1BB50_9GAMM</name>
<dbReference type="OrthoDB" id="5739727at2"/>
<sequence length="75" mass="8312">MSLVSCLSANNLMGFALVMLVLTYLLARKKVTSPLACSVLGFFSAFIPPLAIIFLVFLTLKTELPEYQSDRPETR</sequence>
<keyword evidence="3" id="KW-1185">Reference proteome</keyword>
<keyword evidence="1" id="KW-0472">Membrane</keyword>
<dbReference type="Proteomes" id="UP000305674">
    <property type="component" value="Unassembled WGS sequence"/>
</dbReference>
<feature type="transmembrane region" description="Helical" evidence="1">
    <location>
        <begin position="39"/>
        <end position="60"/>
    </location>
</feature>
<dbReference type="EMBL" id="SWCI01000009">
    <property type="protein sequence ID" value="TKB48134.1"/>
    <property type="molecule type" value="Genomic_DNA"/>
</dbReference>
<reference evidence="2 3" key="1">
    <citation type="submission" date="2019-04" db="EMBL/GenBank/DDBJ databases">
        <authorList>
            <person name="Hwang J.C."/>
        </authorList>
    </citation>
    <scope>NUCLEOTIDE SEQUENCE [LARGE SCALE GENOMIC DNA]</scope>
    <source>
        <strain evidence="2 3">IMCC35001</strain>
    </source>
</reference>
<evidence type="ECO:0000313" key="3">
    <source>
        <dbReference type="Proteomes" id="UP000305674"/>
    </source>
</evidence>
<protein>
    <submittedName>
        <fullName evidence="2">Uncharacterized protein</fullName>
    </submittedName>
</protein>
<evidence type="ECO:0000256" key="1">
    <source>
        <dbReference type="SAM" id="Phobius"/>
    </source>
</evidence>
<accession>A0A4U1BB50</accession>
<evidence type="ECO:0000313" key="2">
    <source>
        <dbReference type="EMBL" id="TKB48134.1"/>
    </source>
</evidence>
<dbReference type="RefSeq" id="WP_136853828.1">
    <property type="nucleotide sequence ID" value="NZ_SWCI01000009.1"/>
</dbReference>
<comment type="caution">
    <text evidence="2">The sequence shown here is derived from an EMBL/GenBank/DDBJ whole genome shotgun (WGS) entry which is preliminary data.</text>
</comment>
<organism evidence="2 3">
    <name type="scientific">Ferrimonas sediminicola</name>
    <dbReference type="NCBI Taxonomy" id="2569538"/>
    <lineage>
        <taxon>Bacteria</taxon>
        <taxon>Pseudomonadati</taxon>
        <taxon>Pseudomonadota</taxon>
        <taxon>Gammaproteobacteria</taxon>
        <taxon>Alteromonadales</taxon>
        <taxon>Ferrimonadaceae</taxon>
        <taxon>Ferrimonas</taxon>
    </lineage>
</organism>
<gene>
    <name evidence="2" type="ORF">FCL40_13475</name>
</gene>
<proteinExistence type="predicted"/>
<feature type="transmembrane region" description="Helical" evidence="1">
    <location>
        <begin position="12"/>
        <end position="27"/>
    </location>
</feature>
<dbReference type="AlphaFoldDB" id="A0A4U1BB50"/>
<keyword evidence="1" id="KW-1133">Transmembrane helix</keyword>